<dbReference type="Proteomes" id="UP000252355">
    <property type="component" value="Unassembled WGS sequence"/>
</dbReference>
<protein>
    <submittedName>
        <fullName evidence="2">Uncharacterized protein</fullName>
    </submittedName>
</protein>
<name>A0A367ZUW1_9BACT</name>
<organism evidence="2 3">
    <name type="scientific">Candidatus Ozemobacter sibiricus</name>
    <dbReference type="NCBI Taxonomy" id="2268124"/>
    <lineage>
        <taxon>Bacteria</taxon>
        <taxon>Candidatus Ozemobacteria</taxon>
        <taxon>Candidatus Ozemobacterales</taxon>
        <taxon>Candidatus Ozemobacteraceae</taxon>
        <taxon>Candidatus Ozemobacter</taxon>
    </lineage>
</organism>
<evidence type="ECO:0000313" key="3">
    <source>
        <dbReference type="Proteomes" id="UP000252355"/>
    </source>
</evidence>
<evidence type="ECO:0000313" key="2">
    <source>
        <dbReference type="EMBL" id="RCK81152.1"/>
    </source>
</evidence>
<dbReference type="EMBL" id="QOQW01000003">
    <property type="protein sequence ID" value="RCK81152.1"/>
    <property type="molecule type" value="Genomic_DNA"/>
</dbReference>
<keyword evidence="1" id="KW-0732">Signal</keyword>
<reference evidence="2 3" key="1">
    <citation type="submission" date="2018-05" db="EMBL/GenBank/DDBJ databases">
        <title>A metagenomic window into the 2 km-deep terrestrial subsurface aquifer revealed taxonomically and functionally diverse microbial community comprising novel uncultured bacterial lineages.</title>
        <authorList>
            <person name="Kadnikov V.V."/>
            <person name="Mardanov A.V."/>
            <person name="Beletsky A.V."/>
            <person name="Banks D."/>
            <person name="Pimenov N.V."/>
            <person name="Frank Y.A."/>
            <person name="Karnachuk O.V."/>
            <person name="Ravin N.V."/>
        </authorList>
    </citation>
    <scope>NUCLEOTIDE SEQUENCE [LARGE SCALE GENOMIC DNA]</scope>
    <source>
        <strain evidence="2">BY5</strain>
    </source>
</reference>
<dbReference type="AlphaFoldDB" id="A0A367ZUW1"/>
<accession>A0A367ZUW1</accession>
<gene>
    <name evidence="2" type="ORF">OZSIB_2529</name>
</gene>
<feature type="signal peptide" evidence="1">
    <location>
        <begin position="1"/>
        <end position="26"/>
    </location>
</feature>
<feature type="chain" id="PRO_5017042058" evidence="1">
    <location>
        <begin position="27"/>
        <end position="45"/>
    </location>
</feature>
<comment type="caution">
    <text evidence="2">The sequence shown here is derived from an EMBL/GenBank/DDBJ whole genome shotgun (WGS) entry which is preliminary data.</text>
</comment>
<proteinExistence type="predicted"/>
<sequence length="45" mass="5214">MFHYRYSLLCLCCLLFRKIMAVPANAWPTSKELPGQGEWPGNKRS</sequence>
<evidence type="ECO:0000256" key="1">
    <source>
        <dbReference type="SAM" id="SignalP"/>
    </source>
</evidence>